<feature type="compositionally biased region" description="Polar residues" evidence="5">
    <location>
        <begin position="308"/>
        <end position="320"/>
    </location>
</feature>
<evidence type="ECO:0000259" key="6">
    <source>
        <dbReference type="Pfam" id="PF04821"/>
    </source>
</evidence>
<proteinExistence type="predicted"/>
<dbReference type="HOGENOM" id="CLU_004294_1_0_1"/>
<feature type="region of interest" description="Disordered" evidence="5">
    <location>
        <begin position="933"/>
        <end position="983"/>
    </location>
</feature>
<gene>
    <name evidence="7" type="ORF">SCLCIDRAFT_118552</name>
</gene>
<dbReference type="Proteomes" id="UP000053989">
    <property type="component" value="Unassembled WGS sequence"/>
</dbReference>
<feature type="compositionally biased region" description="Basic residues" evidence="5">
    <location>
        <begin position="933"/>
        <end position="942"/>
    </location>
</feature>
<dbReference type="GO" id="GO:0043111">
    <property type="term" value="P:replication fork arrest"/>
    <property type="evidence" value="ECO:0007669"/>
    <property type="project" value="TreeGrafter"/>
</dbReference>
<evidence type="ECO:0000313" key="7">
    <source>
        <dbReference type="EMBL" id="KIM62940.1"/>
    </source>
</evidence>
<reference evidence="8" key="2">
    <citation type="submission" date="2015-01" db="EMBL/GenBank/DDBJ databases">
        <title>Evolutionary Origins and Diversification of the Mycorrhizal Mutualists.</title>
        <authorList>
            <consortium name="DOE Joint Genome Institute"/>
            <consortium name="Mycorrhizal Genomics Consortium"/>
            <person name="Kohler A."/>
            <person name="Kuo A."/>
            <person name="Nagy L.G."/>
            <person name="Floudas D."/>
            <person name="Copeland A."/>
            <person name="Barry K.W."/>
            <person name="Cichocki N."/>
            <person name="Veneault-Fourrey C."/>
            <person name="LaButti K."/>
            <person name="Lindquist E.A."/>
            <person name="Lipzen A."/>
            <person name="Lundell T."/>
            <person name="Morin E."/>
            <person name="Murat C."/>
            <person name="Riley R."/>
            <person name="Ohm R."/>
            <person name="Sun H."/>
            <person name="Tunlid A."/>
            <person name="Henrissat B."/>
            <person name="Grigoriev I.V."/>
            <person name="Hibbett D.S."/>
            <person name="Martin F."/>
        </authorList>
    </citation>
    <scope>NUCLEOTIDE SEQUENCE [LARGE SCALE GENOMIC DNA]</scope>
    <source>
        <strain evidence="8">Foug A</strain>
    </source>
</reference>
<evidence type="ECO:0000256" key="2">
    <source>
        <dbReference type="ARBA" id="ARBA00022880"/>
    </source>
</evidence>
<evidence type="ECO:0000256" key="4">
    <source>
        <dbReference type="ARBA" id="ARBA00023306"/>
    </source>
</evidence>
<feature type="domain" description="Timeless N-terminal" evidence="6">
    <location>
        <begin position="46"/>
        <end position="314"/>
    </location>
</feature>
<accession>A0A0C3DQK8</accession>
<dbReference type="STRING" id="1036808.A0A0C3DQK8"/>
<comment type="subcellular location">
    <subcellularLocation>
        <location evidence="1">Nucleus</location>
    </subcellularLocation>
</comment>
<evidence type="ECO:0000256" key="1">
    <source>
        <dbReference type="ARBA" id="ARBA00004123"/>
    </source>
</evidence>
<feature type="region of interest" description="Disordered" evidence="5">
    <location>
        <begin position="299"/>
        <end position="346"/>
    </location>
</feature>
<dbReference type="InterPro" id="IPR006906">
    <property type="entry name" value="Timeless_N"/>
</dbReference>
<feature type="compositionally biased region" description="Basic residues" evidence="5">
    <location>
        <begin position="586"/>
        <end position="596"/>
    </location>
</feature>
<evidence type="ECO:0000256" key="3">
    <source>
        <dbReference type="ARBA" id="ARBA00023242"/>
    </source>
</evidence>
<dbReference type="GO" id="GO:0003677">
    <property type="term" value="F:DNA binding"/>
    <property type="evidence" value="ECO:0007669"/>
    <property type="project" value="TreeGrafter"/>
</dbReference>
<feature type="region of interest" description="Disordered" evidence="5">
    <location>
        <begin position="999"/>
        <end position="1134"/>
    </location>
</feature>
<evidence type="ECO:0000256" key="5">
    <source>
        <dbReference type="SAM" id="MobiDB-lite"/>
    </source>
</evidence>
<sequence length="1134" mass="128795">MNDNDDVISIYSSHGSDKGEGASHRETIEPIIKRVVDALGGYEGGVYRMGDEVMGCLRDLKKLWRMDDTDDERAVARVFWETRVLSNDLVPILLATAGKGLVEDKRAIACADLMTAMTWPIDMAEELKELDEELDKGTDYTQLTFSHLNYKAALLKPGVMQALFGVMLPPLSKPVKERTERDGQLVNVILHLIRNLAFIKDLPVNLHLSADQAEFSSLQSKLVKSFSETHTLELLLTIASNNDNDPLFNSFNTLVLEIFYLLFRGIKPMSLAADQTKQPAQSLQRLLAAEDKQKRDLARHAASRHSRFGTTLTVQLNPSKKIQGPRDDAEPTSAEPQGSASSRPLVLHRQGAISKESGDILDIAKRGKGKKPNKIDELAREDNLSTEAKIVLQGFAREFVEACFNPFLASLLRDIKSERPKITEKDHLRLLYTTKWFLEFFLTSRSNENAVDIQRKWSLGLVAEVTDRSWIVWVLKRMRGAMEEKPKMWTELQAGIECLTQLLLLIDIMASSVISDSNLDEAARLLQQQLIYNGDVLDIALESLRSFKEGTQSLNYLDASVHLSYALLRMLERWGKQNSGAMYVRKKKATKRRKGKANGTTEEDGVPDVEDEAADDSVEEVVHETMFTFEAFEMKFAHPEITRTLLTYLSRYKEFDSSELMKRVVNLIHRQAVKVKAEGLYFNVSTMALFKSILDDQRSLPRDQPYKDLIQIIVFILRKFFKALEEEPFLAIEALFPMNRGHWKQYSSWEPERKPERTRDTVEDTRNRSTEVQVKKGYSWSEQIGIAVAALVEDGQRDLVEWVKDILVLVVRQRRRVIEEIDQKDADGDDDAEDNPQLRGVPSKEAISKFKDYAIPYISDEHADAATKNAKLKLVFRLLEFTIQDEGADELQWVVPAKIVPSVLQDRHDVIDQFLHHPIDLEGKKASELITKMAKRRRRRRSQSPDEVGELPDDEPKRKKEKKKKEEKKYKSAQFIEDSDDECGDMEAFLEREKVLRERTARAAEESGRVATMRAAGTKKRRKRKTQDGAGSSKRARTSSPALAGDSVTVVDVDSDSGHSSDDEVTRFLRSSRSPTPPPAPKPRPKPRIVQKKSRASDPVDISSDSDREAKGQETAVHRPLPKRRLFLSDDEEI</sequence>
<dbReference type="OrthoDB" id="310853at2759"/>
<name>A0A0C3DQK8_9AGAM</name>
<organism evidence="7 8">
    <name type="scientific">Scleroderma citrinum Foug A</name>
    <dbReference type="NCBI Taxonomy" id="1036808"/>
    <lineage>
        <taxon>Eukaryota</taxon>
        <taxon>Fungi</taxon>
        <taxon>Dikarya</taxon>
        <taxon>Basidiomycota</taxon>
        <taxon>Agaricomycotina</taxon>
        <taxon>Agaricomycetes</taxon>
        <taxon>Agaricomycetidae</taxon>
        <taxon>Boletales</taxon>
        <taxon>Sclerodermatineae</taxon>
        <taxon>Sclerodermataceae</taxon>
        <taxon>Scleroderma</taxon>
    </lineage>
</organism>
<feature type="compositionally biased region" description="Basic residues" evidence="5">
    <location>
        <begin position="1083"/>
        <end position="1094"/>
    </location>
</feature>
<keyword evidence="8" id="KW-1185">Reference proteome</keyword>
<feature type="region of interest" description="Disordered" evidence="5">
    <location>
        <begin position="586"/>
        <end position="614"/>
    </location>
</feature>
<dbReference type="PANTHER" id="PTHR22940">
    <property type="entry name" value="TIMEOUT/TIMELESS-2"/>
    <property type="match status" value="1"/>
</dbReference>
<dbReference type="EMBL" id="KN822039">
    <property type="protein sequence ID" value="KIM62940.1"/>
    <property type="molecule type" value="Genomic_DNA"/>
</dbReference>
<keyword evidence="3" id="KW-0539">Nucleus</keyword>
<dbReference type="Pfam" id="PF04821">
    <property type="entry name" value="TIMELESS"/>
    <property type="match status" value="1"/>
</dbReference>
<dbReference type="InParanoid" id="A0A0C3DQK8"/>
<keyword evidence="4" id="KW-0131">Cell cycle</keyword>
<keyword evidence="2" id="KW-0236">DNA replication inhibitor</keyword>
<dbReference type="AlphaFoldDB" id="A0A0C3DQK8"/>
<dbReference type="GO" id="GO:0006281">
    <property type="term" value="P:DNA repair"/>
    <property type="evidence" value="ECO:0007669"/>
    <property type="project" value="TreeGrafter"/>
</dbReference>
<dbReference type="GO" id="GO:0031298">
    <property type="term" value="C:replication fork protection complex"/>
    <property type="evidence" value="ECO:0007669"/>
    <property type="project" value="TreeGrafter"/>
</dbReference>
<reference evidence="7 8" key="1">
    <citation type="submission" date="2014-04" db="EMBL/GenBank/DDBJ databases">
        <authorList>
            <consortium name="DOE Joint Genome Institute"/>
            <person name="Kuo A."/>
            <person name="Kohler A."/>
            <person name="Nagy L.G."/>
            <person name="Floudas D."/>
            <person name="Copeland A."/>
            <person name="Barry K.W."/>
            <person name="Cichocki N."/>
            <person name="Veneault-Fourrey C."/>
            <person name="LaButti K."/>
            <person name="Lindquist E.A."/>
            <person name="Lipzen A."/>
            <person name="Lundell T."/>
            <person name="Morin E."/>
            <person name="Murat C."/>
            <person name="Sun H."/>
            <person name="Tunlid A."/>
            <person name="Henrissat B."/>
            <person name="Grigoriev I.V."/>
            <person name="Hibbett D.S."/>
            <person name="Martin F."/>
            <person name="Nordberg H.P."/>
            <person name="Cantor M.N."/>
            <person name="Hua S.X."/>
        </authorList>
    </citation>
    <scope>NUCLEOTIDE SEQUENCE [LARGE SCALE GENOMIC DNA]</scope>
    <source>
        <strain evidence="7 8">Foug A</strain>
    </source>
</reference>
<feature type="compositionally biased region" description="Basic and acidic residues" evidence="5">
    <location>
        <begin position="750"/>
        <end position="768"/>
    </location>
</feature>
<dbReference type="GO" id="GO:0000076">
    <property type="term" value="P:DNA replication checkpoint signaling"/>
    <property type="evidence" value="ECO:0007669"/>
    <property type="project" value="TreeGrafter"/>
</dbReference>
<feature type="compositionally biased region" description="Basic and acidic residues" evidence="5">
    <location>
        <begin position="999"/>
        <end position="1008"/>
    </location>
</feature>
<evidence type="ECO:0000313" key="8">
    <source>
        <dbReference type="Proteomes" id="UP000053989"/>
    </source>
</evidence>
<dbReference type="InterPro" id="IPR044998">
    <property type="entry name" value="Timeless"/>
</dbReference>
<feature type="compositionally biased region" description="Basic and acidic residues" evidence="5">
    <location>
        <begin position="1056"/>
        <end position="1067"/>
    </location>
</feature>
<feature type="region of interest" description="Disordered" evidence="5">
    <location>
        <begin position="748"/>
        <end position="768"/>
    </location>
</feature>
<dbReference type="FunCoup" id="A0A0C3DQK8">
    <property type="interactions" value="114"/>
</dbReference>
<dbReference type="PANTHER" id="PTHR22940:SF4">
    <property type="entry name" value="PROTEIN TIMELESS HOMOLOG"/>
    <property type="match status" value="1"/>
</dbReference>
<feature type="compositionally biased region" description="Acidic residues" evidence="5">
    <location>
        <begin position="601"/>
        <end position="614"/>
    </location>
</feature>
<protein>
    <recommendedName>
        <fullName evidence="6">Timeless N-terminal domain-containing protein</fullName>
    </recommendedName>
</protein>